<dbReference type="AlphaFoldDB" id="A0AAD4N4J7"/>
<gene>
    <name evidence="3" type="ORF">DdX_08671</name>
</gene>
<dbReference type="Pfam" id="PF09794">
    <property type="entry name" value="Avl9"/>
    <property type="match status" value="1"/>
</dbReference>
<keyword evidence="4" id="KW-1185">Reference proteome</keyword>
<feature type="domain" description="UDENN" evidence="2">
    <location>
        <begin position="21"/>
        <end position="494"/>
    </location>
</feature>
<dbReference type="PROSITE" id="PS50211">
    <property type="entry name" value="DENN"/>
    <property type="match status" value="1"/>
</dbReference>
<dbReference type="Proteomes" id="UP001201812">
    <property type="component" value="Unassembled WGS sequence"/>
</dbReference>
<protein>
    <submittedName>
        <fullName evidence="3">Stabilization of polarity axis domain-containing protein</fullName>
    </submittedName>
</protein>
<reference evidence="3" key="1">
    <citation type="submission" date="2022-01" db="EMBL/GenBank/DDBJ databases">
        <title>Genome Sequence Resource for Two Populations of Ditylenchus destructor, the Migratory Endoparasitic Phytonematode.</title>
        <authorList>
            <person name="Zhang H."/>
            <person name="Lin R."/>
            <person name="Xie B."/>
        </authorList>
    </citation>
    <scope>NUCLEOTIDE SEQUENCE</scope>
    <source>
        <strain evidence="3">BazhouSP</strain>
    </source>
</reference>
<comment type="similarity">
    <text evidence="1">Belongs to the DENND6 family.</text>
</comment>
<evidence type="ECO:0000259" key="2">
    <source>
        <dbReference type="PROSITE" id="PS50211"/>
    </source>
</evidence>
<evidence type="ECO:0000256" key="1">
    <source>
        <dbReference type="ARBA" id="ARBA00007159"/>
    </source>
</evidence>
<dbReference type="Gene3D" id="3.40.50.11500">
    <property type="match status" value="1"/>
</dbReference>
<dbReference type="GO" id="GO:0055037">
    <property type="term" value="C:recycling endosome"/>
    <property type="evidence" value="ECO:0007669"/>
    <property type="project" value="TreeGrafter"/>
</dbReference>
<dbReference type="InterPro" id="IPR024224">
    <property type="entry name" value="DENND6"/>
</dbReference>
<dbReference type="EMBL" id="JAKKPZ010000013">
    <property type="protein sequence ID" value="KAI1714570.1"/>
    <property type="molecule type" value="Genomic_DNA"/>
</dbReference>
<dbReference type="GO" id="GO:0005085">
    <property type="term" value="F:guanyl-nucleotide exchange factor activity"/>
    <property type="evidence" value="ECO:0007669"/>
    <property type="project" value="InterPro"/>
</dbReference>
<dbReference type="InterPro" id="IPR018307">
    <property type="entry name" value="ABL9/DENND6_dom"/>
</dbReference>
<organism evidence="3 4">
    <name type="scientific">Ditylenchus destructor</name>
    <dbReference type="NCBI Taxonomy" id="166010"/>
    <lineage>
        <taxon>Eukaryota</taxon>
        <taxon>Metazoa</taxon>
        <taxon>Ecdysozoa</taxon>
        <taxon>Nematoda</taxon>
        <taxon>Chromadorea</taxon>
        <taxon>Rhabditida</taxon>
        <taxon>Tylenchina</taxon>
        <taxon>Tylenchomorpha</taxon>
        <taxon>Sphaerularioidea</taxon>
        <taxon>Anguinidae</taxon>
        <taxon>Anguininae</taxon>
        <taxon>Ditylenchus</taxon>
    </lineage>
</organism>
<evidence type="ECO:0000313" key="4">
    <source>
        <dbReference type="Proteomes" id="UP001201812"/>
    </source>
</evidence>
<dbReference type="PANTHER" id="PTHR13677:SF0">
    <property type="entry name" value="LD41638P"/>
    <property type="match status" value="1"/>
</dbReference>
<evidence type="ECO:0000313" key="3">
    <source>
        <dbReference type="EMBL" id="KAI1714570.1"/>
    </source>
</evidence>
<proteinExistence type="inferred from homology"/>
<dbReference type="PANTHER" id="PTHR13677">
    <property type="entry name" value="LD41638P"/>
    <property type="match status" value="1"/>
</dbReference>
<accession>A0AAD4N4J7</accession>
<dbReference type="InterPro" id="IPR037516">
    <property type="entry name" value="Tripartite_DENN"/>
</dbReference>
<sequence length="586" mass="66319">MIEGEHDGGSAPWERFREWVYCICVITFDLELGQTIEVIYPGNSELTASERLKADICYLSFPDSNSIRHSTKDSTYHFRVRCATKLSNFVEKSTSSVPAALQPDPNYLFGFVHFRQQRNPSLPRGYYQKSVVLLSPLPLFGLFTHIVSEIALSFFGSCEMAIESACQQIDQWPAPVPGETLSLPFISTHNSSKSSVILCRLPGHFDNSQRLLLDSQFLMTTQSSLILPTIHETDFYTSIRCVIAHIQILWELVLLGEPLLVIAPNPTLCSQLVQSLVSLIWPLRYSNDFRPFFTIHDSDFGDITSKATPPPIMLGVTNPFFSKAFKHWPHILRIGDLLTTSGTQTPSSMERVLKKMSNGKKLDTKPGLSSQHKEYLCHDKSLLKKLLKVGDRPDSVQSAILRRHFVEMTHSFMIPLERYISSLMPLRKHITPFDALPQTKPFILEEFLATLQQTGPLLTCGIKGDWTGLYRNFISSSPNFQGWLSQRLNDMNRQLKIIYLEVLCTADFSSDILASRKEVEIVDLILKLKDRLTDLNSQTTDKGTQSQAARIRTQFNRIMDSVNDELKTVLLSNGAIVNALRDAFHT</sequence>
<comment type="caution">
    <text evidence="3">The sequence shown here is derived from an EMBL/GenBank/DDBJ whole genome shotgun (WGS) entry which is preliminary data.</text>
</comment>
<name>A0AAD4N4J7_9BILA</name>
<dbReference type="InterPro" id="IPR043153">
    <property type="entry name" value="DENN_C"/>
</dbReference>